<protein>
    <submittedName>
        <fullName evidence="1">Uncharacterized protein</fullName>
    </submittedName>
</protein>
<dbReference type="Proteomes" id="UP000823775">
    <property type="component" value="Unassembled WGS sequence"/>
</dbReference>
<evidence type="ECO:0000313" key="1">
    <source>
        <dbReference type="EMBL" id="MCD7446999.1"/>
    </source>
</evidence>
<organism evidence="1 2">
    <name type="scientific">Datura stramonium</name>
    <name type="common">Jimsonweed</name>
    <name type="synonym">Common thornapple</name>
    <dbReference type="NCBI Taxonomy" id="4076"/>
    <lineage>
        <taxon>Eukaryota</taxon>
        <taxon>Viridiplantae</taxon>
        <taxon>Streptophyta</taxon>
        <taxon>Embryophyta</taxon>
        <taxon>Tracheophyta</taxon>
        <taxon>Spermatophyta</taxon>
        <taxon>Magnoliopsida</taxon>
        <taxon>eudicotyledons</taxon>
        <taxon>Gunneridae</taxon>
        <taxon>Pentapetalae</taxon>
        <taxon>asterids</taxon>
        <taxon>lamiids</taxon>
        <taxon>Solanales</taxon>
        <taxon>Solanaceae</taxon>
        <taxon>Solanoideae</taxon>
        <taxon>Datureae</taxon>
        <taxon>Datura</taxon>
    </lineage>
</organism>
<reference evidence="1 2" key="1">
    <citation type="journal article" date="2021" name="BMC Genomics">
        <title>Datura genome reveals duplications of psychoactive alkaloid biosynthetic genes and high mutation rate following tissue culture.</title>
        <authorList>
            <person name="Rajewski A."/>
            <person name="Carter-House D."/>
            <person name="Stajich J."/>
            <person name="Litt A."/>
        </authorList>
    </citation>
    <scope>NUCLEOTIDE SEQUENCE [LARGE SCALE GENOMIC DNA]</scope>
    <source>
        <strain evidence="1">AR-01</strain>
    </source>
</reference>
<proteinExistence type="predicted"/>
<name>A0ABS8RK75_DATST</name>
<accession>A0ABS8RK75</accession>
<sequence length="111" mass="12423">MKQYSLNSKKNDHGSAHMADLQGAFRGMLAGKQLMKDTMRSQGIEQEPQMERAKIQQNSKSEIEGNGPVPTVKPWATLLKKNRIASHGMALNYIPPTIMNCEIVVQLDNEE</sequence>
<evidence type="ECO:0000313" key="2">
    <source>
        <dbReference type="Proteomes" id="UP000823775"/>
    </source>
</evidence>
<comment type="caution">
    <text evidence="1">The sequence shown here is derived from an EMBL/GenBank/DDBJ whole genome shotgun (WGS) entry which is preliminary data.</text>
</comment>
<dbReference type="EMBL" id="JACEIK010000025">
    <property type="protein sequence ID" value="MCD7446999.1"/>
    <property type="molecule type" value="Genomic_DNA"/>
</dbReference>
<gene>
    <name evidence="1" type="ORF">HAX54_020777</name>
</gene>
<feature type="non-terminal residue" evidence="1">
    <location>
        <position position="111"/>
    </location>
</feature>
<keyword evidence="2" id="KW-1185">Reference proteome</keyword>